<accession>A0AAU9DA75</accession>
<sequence>MKKFKIIILLIVGFTITVNSFANTFFDINSLKAIVTEKRYMNKKTKIKKYKLKIKMPDKVLEIMEYPKINMGELYLYNKNEKRVYYPMLEQTVNEKIKDEENYVLNIFKAFNKISKEKELKEEFFIGKTKFILNKLKNKVLKIKYETGVSIVFYNYEKVGGKTFPKNIKIFDGNSLISEIYFKNTIINSKISDLEFDMNEIIKK</sequence>
<evidence type="ECO:0000313" key="2">
    <source>
        <dbReference type="Proteomes" id="UP001321582"/>
    </source>
</evidence>
<proteinExistence type="predicted"/>
<reference evidence="1 2" key="1">
    <citation type="submission" date="2022-11" db="EMBL/GenBank/DDBJ databases">
        <title>Haliovirga abyssi gen. nov., sp. nov., a mesophilic fermentative bacterium isolated from the Iheya North hydrothermal field and the proposal of Haliovirgaceae fam. nov.</title>
        <authorList>
            <person name="Miyazaki U."/>
            <person name="Tame A."/>
            <person name="Miyazaki J."/>
            <person name="Takai K."/>
            <person name="Sawayama S."/>
            <person name="Kitajima M."/>
            <person name="Okamoto A."/>
            <person name="Nakagawa S."/>
        </authorList>
    </citation>
    <scope>NUCLEOTIDE SEQUENCE [LARGE SCALE GENOMIC DNA]</scope>
    <source>
        <strain evidence="1 2">IC12</strain>
    </source>
</reference>
<evidence type="ECO:0008006" key="3">
    <source>
        <dbReference type="Google" id="ProtNLM"/>
    </source>
</evidence>
<keyword evidence="2" id="KW-1185">Reference proteome</keyword>
<gene>
    <name evidence="1" type="ORF">HLVA_10650</name>
</gene>
<dbReference type="RefSeq" id="WP_307905423.1">
    <property type="nucleotide sequence ID" value="NZ_AP027059.1"/>
</dbReference>
<dbReference type="KEGG" id="haby:HLVA_10650"/>
<protein>
    <recommendedName>
        <fullName evidence="3">Outer membrane lipoprotein carrier protein LolA</fullName>
    </recommendedName>
</protein>
<evidence type="ECO:0000313" key="1">
    <source>
        <dbReference type="EMBL" id="BDU50496.1"/>
    </source>
</evidence>
<dbReference type="Proteomes" id="UP001321582">
    <property type="component" value="Chromosome"/>
</dbReference>
<organism evidence="1 2">
    <name type="scientific">Haliovirga abyssi</name>
    <dbReference type="NCBI Taxonomy" id="2996794"/>
    <lineage>
        <taxon>Bacteria</taxon>
        <taxon>Fusobacteriati</taxon>
        <taxon>Fusobacteriota</taxon>
        <taxon>Fusobacteriia</taxon>
        <taxon>Fusobacteriales</taxon>
        <taxon>Haliovirgaceae</taxon>
        <taxon>Haliovirga</taxon>
    </lineage>
</organism>
<dbReference type="AlphaFoldDB" id="A0AAU9DA75"/>
<name>A0AAU9DA75_9FUSO</name>
<dbReference type="EMBL" id="AP027059">
    <property type="protein sequence ID" value="BDU50496.1"/>
    <property type="molecule type" value="Genomic_DNA"/>
</dbReference>
<dbReference type="Gene3D" id="2.50.20.10">
    <property type="entry name" value="Lipoprotein localisation LolA/LolB/LppX"/>
    <property type="match status" value="1"/>
</dbReference>